<dbReference type="EMBL" id="CP065592">
    <property type="protein sequence ID" value="QPQ56218.1"/>
    <property type="molecule type" value="Genomic_DNA"/>
</dbReference>
<reference evidence="1 2" key="1">
    <citation type="submission" date="2020-11" db="EMBL/GenBank/DDBJ databases">
        <title>Genome seq and assembly of Sphingosinicella sp.</title>
        <authorList>
            <person name="Chhetri G."/>
        </authorList>
    </citation>
    <scope>NUCLEOTIDE SEQUENCE [LARGE SCALE GENOMIC DNA]</scope>
    <source>
        <strain evidence="1 2">UDD2</strain>
    </source>
</reference>
<proteinExistence type="predicted"/>
<accession>A0A7T2GLR7</accession>
<organism evidence="1 2">
    <name type="scientific">Allosphingosinicella flava</name>
    <dbReference type="NCBI Taxonomy" id="2771430"/>
    <lineage>
        <taxon>Bacteria</taxon>
        <taxon>Pseudomonadati</taxon>
        <taxon>Pseudomonadota</taxon>
        <taxon>Alphaproteobacteria</taxon>
        <taxon>Sphingomonadales</taxon>
        <taxon>Sphingomonadaceae</taxon>
        <taxon>Allosphingosinicella</taxon>
    </lineage>
</organism>
<gene>
    <name evidence="1" type="ORF">IC614_03435</name>
</gene>
<sequence length="403" mass="42813">MLLGIAALSLIGGGAALYAQLEGSDRGIAPIDSSSTFEVTGIAVDVTAKTADAARTEGWRQALSKGWKALWAKTNGRPISEAPTLSDSVLSGMMSGVIVEQEQIGPNRYIATLGVLFDRSRAGPLLGVEGLTRRSQPMLVIPVMLTGGSFQSFESRNEWQRAWAQFRTNNSPIDYVRPVGNGIDPLLLNVAQAQRRNRSWWRMILEQYGAADIVVPEVQLKRTYPGGPVIGTFTARHGPDYRLIDRFTLRVENSAALPRLLQTGVQRIDAAYARALAEGRLTFDRSLIPVAPPVEEEAAEEIEAASEAANRPPEPVTVPAGVAVPYSIRYASPTSNAVAEAEISVSGIPGVTSALTVSTAMGGTSTMRVTFAGDGNALAAALRARGWTVAGSGSTLTISRPGQ</sequence>
<dbReference type="KEGG" id="sflv:IC614_03435"/>
<dbReference type="AlphaFoldDB" id="A0A7T2GLR7"/>
<keyword evidence="2" id="KW-1185">Reference proteome</keyword>
<evidence type="ECO:0000313" key="1">
    <source>
        <dbReference type="EMBL" id="QPQ56218.1"/>
    </source>
</evidence>
<dbReference type="Proteomes" id="UP000594873">
    <property type="component" value="Chromosome"/>
</dbReference>
<name>A0A7T2GLR7_9SPHN</name>
<evidence type="ECO:0000313" key="2">
    <source>
        <dbReference type="Proteomes" id="UP000594873"/>
    </source>
</evidence>
<protein>
    <submittedName>
        <fullName evidence="1">Heavy-metal-associated domain-containing protein</fullName>
    </submittedName>
</protein>